<evidence type="ECO:0000313" key="3">
    <source>
        <dbReference type="Proteomes" id="UP001365542"/>
    </source>
</evidence>
<dbReference type="EMBL" id="JAVHJO010000003">
    <property type="protein sequence ID" value="KAK6542018.1"/>
    <property type="molecule type" value="Genomic_DNA"/>
</dbReference>
<keyword evidence="1" id="KW-0812">Transmembrane</keyword>
<dbReference type="AlphaFoldDB" id="A0AAV9XIV7"/>
<evidence type="ECO:0000256" key="1">
    <source>
        <dbReference type="SAM" id="Phobius"/>
    </source>
</evidence>
<feature type="transmembrane region" description="Helical" evidence="1">
    <location>
        <begin position="268"/>
        <end position="289"/>
    </location>
</feature>
<evidence type="ECO:0000313" key="2">
    <source>
        <dbReference type="EMBL" id="KAK6542018.1"/>
    </source>
</evidence>
<feature type="transmembrane region" description="Helical" evidence="1">
    <location>
        <begin position="59"/>
        <end position="77"/>
    </location>
</feature>
<dbReference type="Proteomes" id="UP001365542">
    <property type="component" value="Unassembled WGS sequence"/>
</dbReference>
<sequence length="344" mass="39321">MSVHDDSSIHLLQDMHPGILAITAWFTYSPLSLTPESLQSHGFETIRALFSVFGFLYDSYYYIAYAVAIFAVIDKIISVRRGERNPESQRRKRQRLLLHAISQWCLSQHFLQFLIRWEVEVAVEKALWMASQTLIAQAILIYTVGMRGKSYPRPIWRWLRRDDEADSKRPWFDWKSVALLIQQAAFAGTWMGNAVAEATWCILHTAIACDILREIYTCRLTGQEEQITIMVTCEDAPNVSEKMSGSEKQLMESISVKHIAVRSPKNRYLTLCAFLLFLEGVLQTSFFAYEKLFLSAVQAFDYDLATAALVGLHFGVKELLGIMLSLMLMIPDLAATVSQHLHDR</sequence>
<comment type="caution">
    <text evidence="2">The sequence shown here is derived from an EMBL/GenBank/DDBJ whole genome shotgun (WGS) entry which is preliminary data.</text>
</comment>
<feature type="transmembrane region" description="Helical" evidence="1">
    <location>
        <begin position="309"/>
        <end position="330"/>
    </location>
</feature>
<keyword evidence="1" id="KW-1133">Transmembrane helix</keyword>
<proteinExistence type="predicted"/>
<accession>A0AAV9XIV7</accession>
<organism evidence="2 3">
    <name type="scientific">Orbilia ellipsospora</name>
    <dbReference type="NCBI Taxonomy" id="2528407"/>
    <lineage>
        <taxon>Eukaryota</taxon>
        <taxon>Fungi</taxon>
        <taxon>Dikarya</taxon>
        <taxon>Ascomycota</taxon>
        <taxon>Pezizomycotina</taxon>
        <taxon>Orbiliomycetes</taxon>
        <taxon>Orbiliales</taxon>
        <taxon>Orbiliaceae</taxon>
        <taxon>Orbilia</taxon>
    </lineage>
</organism>
<keyword evidence="3" id="KW-1185">Reference proteome</keyword>
<gene>
    <name evidence="2" type="ORF">TWF694_007789</name>
</gene>
<reference evidence="2 3" key="1">
    <citation type="submission" date="2019-10" db="EMBL/GenBank/DDBJ databases">
        <authorList>
            <person name="Palmer J.M."/>
        </authorList>
    </citation>
    <scope>NUCLEOTIDE SEQUENCE [LARGE SCALE GENOMIC DNA]</scope>
    <source>
        <strain evidence="2 3">TWF694</strain>
    </source>
</reference>
<name>A0AAV9XIV7_9PEZI</name>
<protein>
    <submittedName>
        <fullName evidence="2">Uncharacterized protein</fullName>
    </submittedName>
</protein>
<keyword evidence="1" id="KW-0472">Membrane</keyword>